<keyword evidence="11" id="KW-1185">Reference proteome</keyword>
<dbReference type="GO" id="GO:0032259">
    <property type="term" value="P:methylation"/>
    <property type="evidence" value="ECO:0007669"/>
    <property type="project" value="UniProtKB-KW"/>
</dbReference>
<dbReference type="RefSeq" id="WP_092056048.1">
    <property type="nucleotide sequence ID" value="NZ_FOQD01000021.1"/>
</dbReference>
<gene>
    <name evidence="10" type="ORF">SAMN05421753_12141</name>
</gene>
<accession>A0A1I3RK96</accession>
<keyword evidence="5 10" id="KW-0808">Transferase</keyword>
<dbReference type="SUPFAM" id="SSF88697">
    <property type="entry name" value="PUA domain-like"/>
    <property type="match status" value="1"/>
</dbReference>
<dbReference type="InterPro" id="IPR041532">
    <property type="entry name" value="RlmI-like_PUA"/>
</dbReference>
<dbReference type="OrthoDB" id="9805492at2"/>
<dbReference type="InterPro" id="IPR002478">
    <property type="entry name" value="PUA"/>
</dbReference>
<evidence type="ECO:0000256" key="3">
    <source>
        <dbReference type="ARBA" id="ARBA00022552"/>
    </source>
</evidence>
<dbReference type="Pfam" id="PF10672">
    <property type="entry name" value="Methyltrans_SAM"/>
    <property type="match status" value="1"/>
</dbReference>
<dbReference type="SUPFAM" id="SSF53335">
    <property type="entry name" value="S-adenosyl-L-methionine-dependent methyltransferases"/>
    <property type="match status" value="1"/>
</dbReference>
<dbReference type="Proteomes" id="UP000199518">
    <property type="component" value="Unassembled WGS sequence"/>
</dbReference>
<dbReference type="Gene3D" id="3.30.750.80">
    <property type="entry name" value="RNA methyltransferase domain (HRMD) like"/>
    <property type="match status" value="1"/>
</dbReference>
<keyword evidence="6" id="KW-0949">S-adenosyl-L-methionine</keyword>
<reference evidence="11" key="1">
    <citation type="submission" date="2016-10" db="EMBL/GenBank/DDBJ databases">
        <authorList>
            <person name="Varghese N."/>
            <person name="Submissions S."/>
        </authorList>
    </citation>
    <scope>NUCLEOTIDE SEQUENCE [LARGE SCALE GENOMIC DNA]</scope>
    <source>
        <strain evidence="11">DSM 26348</strain>
    </source>
</reference>
<dbReference type="PANTHER" id="PTHR42873:SF1">
    <property type="entry name" value="S-ADENOSYLMETHIONINE-DEPENDENT METHYLTRANSFERASE DOMAIN-CONTAINING PROTEIN"/>
    <property type="match status" value="1"/>
</dbReference>
<organism evidence="10 11">
    <name type="scientific">Planctomicrobium piriforme</name>
    <dbReference type="NCBI Taxonomy" id="1576369"/>
    <lineage>
        <taxon>Bacteria</taxon>
        <taxon>Pseudomonadati</taxon>
        <taxon>Planctomycetota</taxon>
        <taxon>Planctomycetia</taxon>
        <taxon>Planctomycetales</taxon>
        <taxon>Planctomycetaceae</taxon>
        <taxon>Planctomicrobium</taxon>
    </lineage>
</organism>
<evidence type="ECO:0000259" key="9">
    <source>
        <dbReference type="SMART" id="SM00359"/>
    </source>
</evidence>
<sequence>MSASSPAVVTLKPRRALPFFSQHPWVFAGAVRSVSGMPQVGEAVIVRSHEGQFIAHGLFHPTSNIQVRLYSWKEDQPLDDAFWIARVASAVGFRQKLFHGQPAERACRLIFSEADGLSGLIVDRVNDWLVVQWTSSALAQRQALILGELQKLLQPRGIWLRTERGIKELENLEVEDGLLTGENPPRSLEIVENGLKFLVDLKAGQKTGFYFDQRDNRALMKTYATSSSRVLDLYTYTGSFALAAARLGDCRNVTAVDSSQPAIDMGIANAELNGLADRIHFECGDCGEYLESQIAAGERYDIIVLDPPKLARTRSGLERAAKAYVRLNRLAMEALNPDGILITCSCSGHLNREDFEQIIARAALDSGRRVQILEQRGQAVDHPVSVHCVETSYLKCFVCRVA</sequence>
<dbReference type="InterPro" id="IPR015947">
    <property type="entry name" value="PUA-like_sf"/>
</dbReference>
<name>A0A1I3RK96_9PLAN</name>
<dbReference type="EMBL" id="FOQD01000021">
    <property type="protein sequence ID" value="SFJ47023.1"/>
    <property type="molecule type" value="Genomic_DNA"/>
</dbReference>
<keyword evidence="4 10" id="KW-0489">Methyltransferase</keyword>
<dbReference type="InterPro" id="IPR029063">
    <property type="entry name" value="SAM-dependent_MTases_sf"/>
</dbReference>
<dbReference type="CDD" id="cd02440">
    <property type="entry name" value="AdoMet_MTases"/>
    <property type="match status" value="1"/>
</dbReference>
<dbReference type="InterPro" id="IPR036974">
    <property type="entry name" value="PUA_sf"/>
</dbReference>
<dbReference type="GO" id="GO:0006364">
    <property type="term" value="P:rRNA processing"/>
    <property type="evidence" value="ECO:0007669"/>
    <property type="project" value="UniProtKB-KW"/>
</dbReference>
<dbReference type="PANTHER" id="PTHR42873">
    <property type="entry name" value="RIBOSOMAL RNA LARGE SUBUNIT METHYLTRANSFERASE"/>
    <property type="match status" value="1"/>
</dbReference>
<dbReference type="PROSITE" id="PS50890">
    <property type="entry name" value="PUA"/>
    <property type="match status" value="1"/>
</dbReference>
<evidence type="ECO:0000256" key="5">
    <source>
        <dbReference type="ARBA" id="ARBA00022679"/>
    </source>
</evidence>
<dbReference type="AlphaFoldDB" id="A0A1I3RK96"/>
<dbReference type="Pfam" id="PF17785">
    <property type="entry name" value="PUA_3"/>
    <property type="match status" value="1"/>
</dbReference>
<evidence type="ECO:0000256" key="7">
    <source>
        <dbReference type="ARBA" id="ARBA00022884"/>
    </source>
</evidence>
<comment type="subcellular location">
    <subcellularLocation>
        <location evidence="1">Cytoplasm</location>
    </subcellularLocation>
</comment>
<evidence type="ECO:0000256" key="4">
    <source>
        <dbReference type="ARBA" id="ARBA00022603"/>
    </source>
</evidence>
<dbReference type="Gene3D" id="2.30.130.10">
    <property type="entry name" value="PUA domain"/>
    <property type="match status" value="1"/>
</dbReference>
<evidence type="ECO:0000256" key="6">
    <source>
        <dbReference type="ARBA" id="ARBA00022691"/>
    </source>
</evidence>
<comment type="similarity">
    <text evidence="8">Belongs to the methyltransferase superfamily. RlmI family.</text>
</comment>
<dbReference type="GO" id="GO:0003723">
    <property type="term" value="F:RNA binding"/>
    <property type="evidence" value="ECO:0007669"/>
    <property type="project" value="UniProtKB-KW"/>
</dbReference>
<keyword evidence="3" id="KW-0698">rRNA processing</keyword>
<keyword evidence="7" id="KW-0694">RNA-binding</keyword>
<evidence type="ECO:0000256" key="8">
    <source>
        <dbReference type="ARBA" id="ARBA00038091"/>
    </source>
</evidence>
<evidence type="ECO:0000313" key="11">
    <source>
        <dbReference type="Proteomes" id="UP000199518"/>
    </source>
</evidence>
<dbReference type="SMART" id="SM00359">
    <property type="entry name" value="PUA"/>
    <property type="match status" value="1"/>
</dbReference>
<proteinExistence type="inferred from homology"/>
<evidence type="ECO:0000313" key="10">
    <source>
        <dbReference type="EMBL" id="SFJ47023.1"/>
    </source>
</evidence>
<dbReference type="GO" id="GO:0008168">
    <property type="term" value="F:methyltransferase activity"/>
    <property type="evidence" value="ECO:0007669"/>
    <property type="project" value="UniProtKB-KW"/>
</dbReference>
<keyword evidence="2" id="KW-0963">Cytoplasm</keyword>
<dbReference type="Gene3D" id="3.40.50.150">
    <property type="entry name" value="Vaccinia Virus protein VP39"/>
    <property type="match status" value="1"/>
</dbReference>
<dbReference type="GO" id="GO:0005737">
    <property type="term" value="C:cytoplasm"/>
    <property type="evidence" value="ECO:0007669"/>
    <property type="project" value="UniProtKB-SubCell"/>
</dbReference>
<evidence type="ECO:0000256" key="2">
    <source>
        <dbReference type="ARBA" id="ARBA00022490"/>
    </source>
</evidence>
<dbReference type="CDD" id="cd21153">
    <property type="entry name" value="PUA_RlmI"/>
    <property type="match status" value="1"/>
</dbReference>
<feature type="domain" description="PUA" evidence="9">
    <location>
        <begin position="7"/>
        <end position="92"/>
    </location>
</feature>
<dbReference type="CDD" id="cd11572">
    <property type="entry name" value="RlmI_M_like"/>
    <property type="match status" value="1"/>
</dbReference>
<evidence type="ECO:0000256" key="1">
    <source>
        <dbReference type="ARBA" id="ARBA00004496"/>
    </source>
</evidence>
<dbReference type="InterPro" id="IPR019614">
    <property type="entry name" value="SAM-dep_methyl-trfase"/>
</dbReference>
<protein>
    <submittedName>
        <fullName evidence="10">23S rRNA (Cytosine1962-C5)-methyltransferase</fullName>
    </submittedName>
</protein>